<keyword evidence="3" id="KW-0472">Membrane</keyword>
<evidence type="ECO:0000313" key="6">
    <source>
        <dbReference type="Proteomes" id="UP001341281"/>
    </source>
</evidence>
<keyword evidence="3" id="KW-1133">Transmembrane helix</keyword>
<evidence type="ECO:0000313" key="5">
    <source>
        <dbReference type="EMBL" id="WVZ83802.1"/>
    </source>
</evidence>
<evidence type="ECO:0000259" key="4">
    <source>
        <dbReference type="PROSITE" id="PS50089"/>
    </source>
</evidence>
<keyword evidence="1" id="KW-0863">Zinc-finger</keyword>
<dbReference type="CDD" id="cd16454">
    <property type="entry name" value="RING-H2_PA-TM-RING"/>
    <property type="match status" value="1"/>
</dbReference>
<dbReference type="Proteomes" id="UP001341281">
    <property type="component" value="Chromosome 07"/>
</dbReference>
<name>A0AAQ3X355_PASNO</name>
<dbReference type="GO" id="GO:0008270">
    <property type="term" value="F:zinc ion binding"/>
    <property type="evidence" value="ECO:0007669"/>
    <property type="project" value="UniProtKB-KW"/>
</dbReference>
<dbReference type="PANTHER" id="PTHR45676:SF120">
    <property type="entry name" value="RING-TYPE E3 UBIQUITIN TRANSFERASE"/>
    <property type="match status" value="1"/>
</dbReference>
<evidence type="ECO:0000256" key="1">
    <source>
        <dbReference type="PROSITE-ProRule" id="PRU00175"/>
    </source>
</evidence>
<keyword evidence="3" id="KW-0812">Transmembrane</keyword>
<keyword evidence="6" id="KW-1185">Reference proteome</keyword>
<dbReference type="SUPFAM" id="SSF57850">
    <property type="entry name" value="RING/U-box"/>
    <property type="match status" value="1"/>
</dbReference>
<reference evidence="5 6" key="1">
    <citation type="submission" date="2024-02" db="EMBL/GenBank/DDBJ databases">
        <title>High-quality chromosome-scale genome assembly of Pensacola bahiagrass (Paspalum notatum Flugge var. saurae).</title>
        <authorList>
            <person name="Vega J.M."/>
            <person name="Podio M."/>
            <person name="Orjuela J."/>
            <person name="Siena L.A."/>
            <person name="Pessino S.C."/>
            <person name="Combes M.C."/>
            <person name="Mariac C."/>
            <person name="Albertini E."/>
            <person name="Pupilli F."/>
            <person name="Ortiz J.P.A."/>
            <person name="Leblanc O."/>
        </authorList>
    </citation>
    <scope>NUCLEOTIDE SEQUENCE [LARGE SCALE GENOMIC DNA]</scope>
    <source>
        <strain evidence="5">R1</strain>
        <tissue evidence="5">Leaf</tissue>
    </source>
</reference>
<proteinExistence type="predicted"/>
<keyword evidence="1" id="KW-0862">Zinc</keyword>
<organism evidence="5 6">
    <name type="scientific">Paspalum notatum var. saurae</name>
    <dbReference type="NCBI Taxonomy" id="547442"/>
    <lineage>
        <taxon>Eukaryota</taxon>
        <taxon>Viridiplantae</taxon>
        <taxon>Streptophyta</taxon>
        <taxon>Embryophyta</taxon>
        <taxon>Tracheophyta</taxon>
        <taxon>Spermatophyta</taxon>
        <taxon>Magnoliopsida</taxon>
        <taxon>Liliopsida</taxon>
        <taxon>Poales</taxon>
        <taxon>Poaceae</taxon>
        <taxon>PACMAD clade</taxon>
        <taxon>Panicoideae</taxon>
        <taxon>Andropogonodae</taxon>
        <taxon>Paspaleae</taxon>
        <taxon>Paspalinae</taxon>
        <taxon>Paspalum</taxon>
    </lineage>
</organism>
<feature type="region of interest" description="Disordered" evidence="2">
    <location>
        <begin position="37"/>
        <end position="73"/>
    </location>
</feature>
<dbReference type="Pfam" id="PF13639">
    <property type="entry name" value="zf-RING_2"/>
    <property type="match status" value="1"/>
</dbReference>
<dbReference type="AlphaFoldDB" id="A0AAQ3X355"/>
<protein>
    <recommendedName>
        <fullName evidence="4">RING-type domain-containing protein</fullName>
    </recommendedName>
</protein>
<dbReference type="InterPro" id="IPR013083">
    <property type="entry name" value="Znf_RING/FYVE/PHD"/>
</dbReference>
<keyword evidence="1" id="KW-0479">Metal-binding</keyword>
<dbReference type="PROSITE" id="PS50089">
    <property type="entry name" value="ZF_RING_2"/>
    <property type="match status" value="1"/>
</dbReference>
<feature type="domain" description="RING-type" evidence="4">
    <location>
        <begin position="103"/>
        <end position="145"/>
    </location>
</feature>
<evidence type="ECO:0000256" key="2">
    <source>
        <dbReference type="SAM" id="MobiDB-lite"/>
    </source>
</evidence>
<gene>
    <name evidence="5" type="ORF">U9M48_030902</name>
</gene>
<feature type="compositionally biased region" description="Basic residues" evidence="2">
    <location>
        <begin position="42"/>
        <end position="56"/>
    </location>
</feature>
<dbReference type="GO" id="GO:0016567">
    <property type="term" value="P:protein ubiquitination"/>
    <property type="evidence" value="ECO:0007669"/>
    <property type="project" value="TreeGrafter"/>
</dbReference>
<dbReference type="InterPro" id="IPR001841">
    <property type="entry name" value="Znf_RING"/>
</dbReference>
<dbReference type="Gene3D" id="3.30.40.10">
    <property type="entry name" value="Zinc/RING finger domain, C3HC4 (zinc finger)"/>
    <property type="match status" value="1"/>
</dbReference>
<accession>A0AAQ3X355</accession>
<evidence type="ECO:0000256" key="3">
    <source>
        <dbReference type="SAM" id="Phobius"/>
    </source>
</evidence>
<dbReference type="EMBL" id="CP144751">
    <property type="protein sequence ID" value="WVZ83802.1"/>
    <property type="molecule type" value="Genomic_DNA"/>
</dbReference>
<sequence length="167" mass="18124">MSSAGDVVGVVVCLVGMILFSAFLDYLCSSMAEPQEAGAATSRRRAPPSDGHRRRVPPSNGDRVVPRPQPAPPVTTVEMAARTKKEPLVCTYRRAHGWPAATCAVCLAELEDGVNIRVLRVCKHYFHASCVSEWLLEHKTCPLCRAPLDPVADAASPPSDDDMYYST</sequence>
<feature type="transmembrane region" description="Helical" evidence="3">
    <location>
        <begin position="7"/>
        <end position="27"/>
    </location>
</feature>
<dbReference type="PANTHER" id="PTHR45676">
    <property type="entry name" value="RING-H2 FINGER PROTEIN ATL51-RELATED"/>
    <property type="match status" value="1"/>
</dbReference>
<dbReference type="SMART" id="SM00184">
    <property type="entry name" value="RING"/>
    <property type="match status" value="1"/>
</dbReference>